<comment type="caution">
    <text evidence="2">The sequence shown here is derived from an EMBL/GenBank/DDBJ whole genome shotgun (WGS) entry which is preliminary data.</text>
</comment>
<feature type="region of interest" description="Disordered" evidence="1">
    <location>
        <begin position="1"/>
        <end position="20"/>
    </location>
</feature>
<evidence type="ECO:0000313" key="3">
    <source>
        <dbReference type="Proteomes" id="UP001187192"/>
    </source>
</evidence>
<evidence type="ECO:0000313" key="2">
    <source>
        <dbReference type="EMBL" id="GMN60296.1"/>
    </source>
</evidence>
<protein>
    <submittedName>
        <fullName evidence="2">Uncharacterized protein</fullName>
    </submittedName>
</protein>
<gene>
    <name evidence="2" type="ORF">TIFTF001_029393</name>
</gene>
<organism evidence="2 3">
    <name type="scientific">Ficus carica</name>
    <name type="common">Common fig</name>
    <dbReference type="NCBI Taxonomy" id="3494"/>
    <lineage>
        <taxon>Eukaryota</taxon>
        <taxon>Viridiplantae</taxon>
        <taxon>Streptophyta</taxon>
        <taxon>Embryophyta</taxon>
        <taxon>Tracheophyta</taxon>
        <taxon>Spermatophyta</taxon>
        <taxon>Magnoliopsida</taxon>
        <taxon>eudicotyledons</taxon>
        <taxon>Gunneridae</taxon>
        <taxon>Pentapetalae</taxon>
        <taxon>rosids</taxon>
        <taxon>fabids</taxon>
        <taxon>Rosales</taxon>
        <taxon>Moraceae</taxon>
        <taxon>Ficeae</taxon>
        <taxon>Ficus</taxon>
    </lineage>
</organism>
<name>A0AA88DRN3_FICCA</name>
<evidence type="ECO:0000256" key="1">
    <source>
        <dbReference type="SAM" id="MobiDB-lite"/>
    </source>
</evidence>
<dbReference type="EMBL" id="BTGU01000097">
    <property type="protein sequence ID" value="GMN60296.1"/>
    <property type="molecule type" value="Genomic_DNA"/>
</dbReference>
<accession>A0AA88DRN3</accession>
<proteinExistence type="predicted"/>
<dbReference type="Proteomes" id="UP001187192">
    <property type="component" value="Unassembled WGS sequence"/>
</dbReference>
<reference evidence="2" key="1">
    <citation type="submission" date="2023-07" db="EMBL/GenBank/DDBJ databases">
        <title>draft genome sequence of fig (Ficus carica).</title>
        <authorList>
            <person name="Takahashi T."/>
            <person name="Nishimura K."/>
        </authorList>
    </citation>
    <scope>NUCLEOTIDE SEQUENCE</scope>
</reference>
<keyword evidence="3" id="KW-1185">Reference proteome</keyword>
<sequence>MRLQRPRFLSKPEPDRAQDPCTARIGATGHMTSSVLTELKLDLGHSEHKQGYAMEKAMLYVIGRRLVDWVGGRLGGWVVRTKVTGGVAEDPRVGVPSSDLTSGGGVLAWFGMDGGASR</sequence>
<dbReference type="AlphaFoldDB" id="A0AA88DRN3"/>